<name>A0ABS4KDD9_9FIRM</name>
<evidence type="ECO:0000313" key="2">
    <source>
        <dbReference type="Proteomes" id="UP001519306"/>
    </source>
</evidence>
<sequence length="64" mass="7231">MKKLKKVFLYFLSILIISTEISIGLGSVVLAKESSLELIEEEKTSIDDTIGELSKLRELIEVLY</sequence>
<reference evidence="1 2" key="1">
    <citation type="submission" date="2021-03" db="EMBL/GenBank/DDBJ databases">
        <title>Genomic Encyclopedia of Type Strains, Phase IV (KMG-IV): sequencing the most valuable type-strain genomes for metagenomic binning, comparative biology and taxonomic classification.</title>
        <authorList>
            <person name="Goeker M."/>
        </authorList>
    </citation>
    <scope>NUCLEOTIDE SEQUENCE [LARGE SCALE GENOMIC DNA]</scope>
    <source>
        <strain evidence="1 2">DSM 27563</strain>
    </source>
</reference>
<evidence type="ECO:0000313" key="1">
    <source>
        <dbReference type="EMBL" id="MBP2025772.1"/>
    </source>
</evidence>
<keyword evidence="2" id="KW-1185">Reference proteome</keyword>
<evidence type="ECO:0008006" key="3">
    <source>
        <dbReference type="Google" id="ProtNLM"/>
    </source>
</evidence>
<comment type="caution">
    <text evidence="1">The sequence shown here is derived from an EMBL/GenBank/DDBJ whole genome shotgun (WGS) entry which is preliminary data.</text>
</comment>
<organism evidence="1 2">
    <name type="scientific">Peptoniphilus stercorisuis</name>
    <dbReference type="NCBI Taxonomy" id="1436965"/>
    <lineage>
        <taxon>Bacteria</taxon>
        <taxon>Bacillati</taxon>
        <taxon>Bacillota</taxon>
        <taxon>Tissierellia</taxon>
        <taxon>Tissierellales</taxon>
        <taxon>Peptoniphilaceae</taxon>
        <taxon>Peptoniphilus</taxon>
    </lineage>
</organism>
<dbReference type="RefSeq" id="WP_210061248.1">
    <property type="nucleotide sequence ID" value="NZ_JAGGLJ010000012.1"/>
</dbReference>
<dbReference type="Proteomes" id="UP001519306">
    <property type="component" value="Unassembled WGS sequence"/>
</dbReference>
<protein>
    <recommendedName>
        <fullName evidence="3">Methyl-accepting chemotaxis protein</fullName>
    </recommendedName>
</protein>
<dbReference type="EMBL" id="JAGGLJ010000012">
    <property type="protein sequence ID" value="MBP2025772.1"/>
    <property type="molecule type" value="Genomic_DNA"/>
</dbReference>
<proteinExistence type="predicted"/>
<gene>
    <name evidence="1" type="ORF">J2Z71_001319</name>
</gene>
<accession>A0ABS4KDD9</accession>